<dbReference type="EMBL" id="CP114280">
    <property type="protein sequence ID" value="WFN55608.1"/>
    <property type="molecule type" value="Genomic_DNA"/>
</dbReference>
<accession>A0ABY8G6L9</accession>
<feature type="domain" description="Bacterial shufflon protein N-terminal" evidence="1">
    <location>
        <begin position="344"/>
        <end position="457"/>
    </location>
</feature>
<gene>
    <name evidence="2" type="primary">pilV</name>
    <name evidence="2" type="ORF">O1Q98_18855</name>
</gene>
<evidence type="ECO:0000259" key="1">
    <source>
        <dbReference type="Pfam" id="PF04917"/>
    </source>
</evidence>
<protein>
    <submittedName>
        <fullName evidence="2">Shufflon system plasmid conjugative transfer pilus tip adhesin PilV</fullName>
    </submittedName>
</protein>
<dbReference type="RefSeq" id="WP_125259788.1">
    <property type="nucleotide sequence ID" value="NZ_CP114280.1"/>
</dbReference>
<organism evidence="2 3">
    <name type="scientific">Dickeya lacustris</name>
    <dbReference type="NCBI Taxonomy" id="2259638"/>
    <lineage>
        <taxon>Bacteria</taxon>
        <taxon>Pseudomonadati</taxon>
        <taxon>Pseudomonadota</taxon>
        <taxon>Gammaproteobacteria</taxon>
        <taxon>Enterobacterales</taxon>
        <taxon>Pectobacteriaceae</taxon>
        <taxon>Dickeya</taxon>
    </lineage>
</organism>
<keyword evidence="3" id="KW-1185">Reference proteome</keyword>
<dbReference type="Pfam" id="PF04917">
    <property type="entry name" value="Shufflon_N"/>
    <property type="match status" value="1"/>
</dbReference>
<reference evidence="2 3" key="1">
    <citation type="submission" date="2022-12" db="EMBL/GenBank/DDBJ databases">
        <title>Complete genome sequencing of Dickeya lacustris type strain LMG30899.</title>
        <authorList>
            <person name="Dobhal S."/>
            <person name="Arizala D."/>
            <person name="Arif M."/>
        </authorList>
    </citation>
    <scope>NUCLEOTIDE SEQUENCE [LARGE SCALE GENOMIC DNA]</scope>
    <source>
        <strain evidence="2 3">LMG30899</strain>
    </source>
</reference>
<dbReference type="InterPro" id="IPR007001">
    <property type="entry name" value="Shufflon_N"/>
</dbReference>
<proteinExistence type="predicted"/>
<sequence length="518" mass="54253">MKKQNKKGFSLLELILVLGVGTTVTFMKFQDMKNEQETVVAKAVGDQIKQMGEAVNSYINIRYDKLSTLTSSSSQSSDPGPRMCSGSVCEITYQTLVNEGLLPSSFSGINAQKSSYKIFLRRSGNVPNYIINGLITTTNVWADGSKVRYDLLGKAMQAAGIDSGMTKTTTAASGYGGQWSELSTDYSNITAAGLLAYRVGYDSAMYSVYLRRDGTLPMTGDLNMGGQNIYNAQNITAAGTTMSGTLKSTGETQVGTTLTVGSNASVGGDITASGNVYSGQSVIANGNMATNGLSPGDHPAGWGGGLRTWDIIAGGTIATLKPGTTGTDAQFATMINKDGYIYASGNIFSGQTITANGSISTGDSVYAKNSIYTGNESSTKAYMNKDGNIYGSGNAQLDGNINANGNINSYSQITASQRLTTGEFLQINGVANVGWGCSPNGLQGRAANGAILSCVNGLWKAADGNSIKVCANYCGGQWPLEVGRVEHNGDWSSWRTLGEGCGGGYASNWNEPVFCSSN</sequence>
<name>A0ABY8G6L9_9GAMM</name>
<evidence type="ECO:0000313" key="2">
    <source>
        <dbReference type="EMBL" id="WFN55608.1"/>
    </source>
</evidence>
<dbReference type="Proteomes" id="UP001219630">
    <property type="component" value="Chromosome"/>
</dbReference>
<evidence type="ECO:0000313" key="3">
    <source>
        <dbReference type="Proteomes" id="UP001219630"/>
    </source>
</evidence>